<feature type="chain" id="PRO_5015446176" evidence="1">
    <location>
        <begin position="29"/>
        <end position="628"/>
    </location>
</feature>
<dbReference type="InterPro" id="IPR029058">
    <property type="entry name" value="AB_hydrolase_fold"/>
</dbReference>
<sequence length="628" mass="66122">MQNTLCKIALLTVLVALTACGRSSSPDAGSGSSGDGNVTVPVTTSRAGNIYRQAINVSVTGDTQVFQVFEPTQLVEGQSYPLVLQGHGYGGHRETTAADGSFIKQLRDAGYYVISIDERGDGESSGTVRVMDPDYEGQDLIAILDWAENLEGLRRRANGDMMVGSYGGSYGGMYQFLLAGADPKHRLRVIAPNITPHDLTYALNSGNVVKSGWGLALVAGGELPLLGLVGGDVTGLLAALPETLARVAGGDITRQDPTIFETLVQAGLTNTFSTTGLNFFKYHSVSYFCDGLPPGPQSFILPISVPDTFLVSPTPFAKIDALITQGMPDTLFNFNNGYANYQCLKKMGGDVRLMSHQGGHILPVGLGTVPLPPGSDLEAALDPFYAAINPPEFQDAGGATACGGIKVQDANFAWFEEKLQGKKGAIKQVVTTGKDICMSLADGDAIQVRDVKRGGKSYTINSSTPQLNSLLGVVGSLLGTQVREALLSVQPFYTAPEQGAVVAGIPTLKLKMQGLTGAEMGDCTAPVGVGACDPILFVAIGVLRAGSANWEPINAQYTPVRGFGDHNVDMNGISVRLQPGDKLGLLVSAFTAQYPITWSRDILVPAITLSGSFQVPILSSSDIVRQGI</sequence>
<dbReference type="Proteomes" id="UP000244248">
    <property type="component" value="Unassembled WGS sequence"/>
</dbReference>
<name>A0A2T5MGQ0_9GAMM</name>
<dbReference type="EMBL" id="QANS01000003">
    <property type="protein sequence ID" value="PTU31737.1"/>
    <property type="molecule type" value="Genomic_DNA"/>
</dbReference>
<dbReference type="Gene3D" id="3.40.50.1820">
    <property type="entry name" value="alpha/beta hydrolase"/>
    <property type="match status" value="1"/>
</dbReference>
<organism evidence="3 4">
    <name type="scientific">Stenotrophobium rhamnosiphilum</name>
    <dbReference type="NCBI Taxonomy" id="2029166"/>
    <lineage>
        <taxon>Bacteria</taxon>
        <taxon>Pseudomonadati</taxon>
        <taxon>Pseudomonadota</taxon>
        <taxon>Gammaproteobacteria</taxon>
        <taxon>Nevskiales</taxon>
        <taxon>Nevskiaceae</taxon>
        <taxon>Stenotrophobium</taxon>
    </lineage>
</organism>
<evidence type="ECO:0000313" key="4">
    <source>
        <dbReference type="Proteomes" id="UP000244248"/>
    </source>
</evidence>
<feature type="signal peptide" evidence="1">
    <location>
        <begin position="1"/>
        <end position="28"/>
    </location>
</feature>
<comment type="caution">
    <text evidence="3">The sequence shown here is derived from an EMBL/GenBank/DDBJ whole genome shotgun (WGS) entry which is preliminary data.</text>
</comment>
<dbReference type="OrthoDB" id="9804819at2"/>
<evidence type="ECO:0000256" key="1">
    <source>
        <dbReference type="SAM" id="SignalP"/>
    </source>
</evidence>
<keyword evidence="1" id="KW-0732">Signal</keyword>
<dbReference type="SUPFAM" id="SSF53474">
    <property type="entry name" value="alpha/beta-Hydrolases"/>
    <property type="match status" value="1"/>
</dbReference>
<proteinExistence type="predicted"/>
<evidence type="ECO:0000313" key="3">
    <source>
        <dbReference type="EMBL" id="PTU31737.1"/>
    </source>
</evidence>
<dbReference type="AlphaFoldDB" id="A0A2T5MGQ0"/>
<dbReference type="GO" id="GO:0016787">
    <property type="term" value="F:hydrolase activity"/>
    <property type="evidence" value="ECO:0007669"/>
    <property type="project" value="InterPro"/>
</dbReference>
<dbReference type="RefSeq" id="WP_107940289.1">
    <property type="nucleotide sequence ID" value="NZ_QANS01000003.1"/>
</dbReference>
<dbReference type="InterPro" id="IPR000383">
    <property type="entry name" value="Xaa-Pro-like_dom"/>
</dbReference>
<evidence type="ECO:0000259" key="2">
    <source>
        <dbReference type="Pfam" id="PF02129"/>
    </source>
</evidence>
<feature type="domain" description="Xaa-Pro dipeptidyl-peptidase-like" evidence="2">
    <location>
        <begin position="67"/>
        <end position="209"/>
    </location>
</feature>
<dbReference type="PROSITE" id="PS51257">
    <property type="entry name" value="PROKAR_LIPOPROTEIN"/>
    <property type="match status" value="1"/>
</dbReference>
<reference evidence="3 4" key="1">
    <citation type="submission" date="2018-04" db="EMBL/GenBank/DDBJ databases">
        <title>Novel species isolated from glacier.</title>
        <authorList>
            <person name="Liu Q."/>
            <person name="Xin Y.-H."/>
        </authorList>
    </citation>
    <scope>NUCLEOTIDE SEQUENCE [LARGE SCALE GENOMIC DNA]</scope>
    <source>
        <strain evidence="3 4">GT1R17</strain>
    </source>
</reference>
<keyword evidence="4" id="KW-1185">Reference proteome</keyword>
<gene>
    <name evidence="3" type="ORF">CJD38_10575</name>
</gene>
<dbReference type="Pfam" id="PF02129">
    <property type="entry name" value="Peptidase_S15"/>
    <property type="match status" value="1"/>
</dbReference>
<protein>
    <submittedName>
        <fullName evidence="3">Peptidase S15</fullName>
    </submittedName>
</protein>
<accession>A0A2T5MGQ0</accession>